<protein>
    <submittedName>
        <fullName evidence="3">Uncharacterized protein</fullName>
    </submittedName>
</protein>
<feature type="region of interest" description="Disordered" evidence="1">
    <location>
        <begin position="93"/>
        <end position="119"/>
    </location>
</feature>
<sequence length="119" mass="12430">MRPPLFALLLSLPVCAVWGQDAPTPPERAEHTGCVDVVVNGRAALSYDCLNQQLTPKVDAAGGRTGILESEAITQRGSNAMGLPNPATISNRMGNQFGKSALPQRPPAAHPAPPLVIGK</sequence>
<dbReference type="EMBL" id="CP032153">
    <property type="protein sequence ID" value="AYN20052.1"/>
    <property type="molecule type" value="Genomic_DNA"/>
</dbReference>
<evidence type="ECO:0000256" key="2">
    <source>
        <dbReference type="SAM" id="SignalP"/>
    </source>
</evidence>
<proteinExistence type="predicted"/>
<gene>
    <name evidence="3" type="ORF">D3M96_05590</name>
</gene>
<evidence type="ECO:0000313" key="3">
    <source>
        <dbReference type="EMBL" id="AYN20052.1"/>
    </source>
</evidence>
<dbReference type="RefSeq" id="WP_121738301.1">
    <property type="nucleotide sequence ID" value="NZ_CP032153.1"/>
</dbReference>
<keyword evidence="2" id="KW-0732">Signal</keyword>
<dbReference type="OrthoDB" id="6025249at2"/>
<feature type="chain" id="PRO_5018159818" evidence="2">
    <location>
        <begin position="17"/>
        <end position="119"/>
    </location>
</feature>
<feature type="compositionally biased region" description="Pro residues" evidence="1">
    <location>
        <begin position="104"/>
        <end position="119"/>
    </location>
</feature>
<dbReference type="AlphaFoldDB" id="A0A3G2HSE4"/>
<name>A0A3G2HSE4_9BURK</name>
<organism evidence="3 4">
    <name type="scientific">Alcaligenes aquatilis</name>
    <dbReference type="NCBI Taxonomy" id="323284"/>
    <lineage>
        <taxon>Bacteria</taxon>
        <taxon>Pseudomonadati</taxon>
        <taxon>Pseudomonadota</taxon>
        <taxon>Betaproteobacteria</taxon>
        <taxon>Burkholderiales</taxon>
        <taxon>Alcaligenaceae</taxon>
        <taxon>Alcaligenes</taxon>
    </lineage>
</organism>
<accession>A0A3G2HSE4</accession>
<reference evidence="3 4" key="1">
    <citation type="submission" date="2018-09" db="EMBL/GenBank/DDBJ databases">
        <title>Complete genome sequence of the hydrocarbonoclastic bacterium Alcaligenes aquatilis QD168, isolated from a crude-oil polluted marine sediment of Central Chile.</title>
        <authorList>
            <person name="Duran R.E."/>
            <person name="Barra B."/>
            <person name="Salva-Serra F."/>
            <person name="Mendez V."/>
            <person name="Moore E.R.B."/>
            <person name="Seeger M."/>
        </authorList>
    </citation>
    <scope>NUCLEOTIDE SEQUENCE [LARGE SCALE GENOMIC DNA]</scope>
    <source>
        <strain evidence="3 4">QD168</strain>
    </source>
</reference>
<dbReference type="KEGG" id="aaqu:D3M96_05590"/>
<evidence type="ECO:0000256" key="1">
    <source>
        <dbReference type="SAM" id="MobiDB-lite"/>
    </source>
</evidence>
<dbReference type="Proteomes" id="UP000268070">
    <property type="component" value="Chromosome"/>
</dbReference>
<feature type="signal peptide" evidence="2">
    <location>
        <begin position="1"/>
        <end position="16"/>
    </location>
</feature>
<evidence type="ECO:0000313" key="4">
    <source>
        <dbReference type="Proteomes" id="UP000268070"/>
    </source>
</evidence>